<dbReference type="GO" id="GO:0046872">
    <property type="term" value="F:metal ion binding"/>
    <property type="evidence" value="ECO:0007669"/>
    <property type="project" value="InterPro"/>
</dbReference>
<evidence type="ECO:0000313" key="3">
    <source>
        <dbReference type="Proteomes" id="UP000606463"/>
    </source>
</evidence>
<evidence type="ECO:0000259" key="1">
    <source>
        <dbReference type="Pfam" id="PF01676"/>
    </source>
</evidence>
<dbReference type="InterPro" id="IPR017850">
    <property type="entry name" value="Alkaline_phosphatase_core_sf"/>
</dbReference>
<dbReference type="Gene3D" id="3.40.720.10">
    <property type="entry name" value="Alkaline Phosphatase, subunit A"/>
    <property type="match status" value="1"/>
</dbReference>
<dbReference type="Proteomes" id="UP000606463">
    <property type="component" value="Unassembled WGS sequence"/>
</dbReference>
<reference evidence="2" key="1">
    <citation type="journal article" date="2020" name="ISME J.">
        <title>Gammaproteobacteria mediating utilization of methyl-, sulfur- and petroleum organic compounds in deep ocean hydrothermal plumes.</title>
        <authorList>
            <person name="Zhou Z."/>
            <person name="Liu Y."/>
            <person name="Pan J."/>
            <person name="Cron B.R."/>
            <person name="Toner B.M."/>
            <person name="Anantharaman K."/>
            <person name="Breier J.A."/>
            <person name="Dick G.J."/>
            <person name="Li M."/>
        </authorList>
    </citation>
    <scope>NUCLEOTIDE SEQUENCE</scope>
    <source>
        <strain evidence="2">SZUA-1501</strain>
    </source>
</reference>
<comment type="caution">
    <text evidence="2">The sequence shown here is derived from an EMBL/GenBank/DDBJ whole genome shotgun (WGS) entry which is preliminary data.</text>
</comment>
<feature type="non-terminal residue" evidence="2">
    <location>
        <position position="55"/>
    </location>
</feature>
<gene>
    <name evidence="2" type="ORF">EYH37_01945</name>
</gene>
<protein>
    <submittedName>
        <fullName evidence="2">Phosphoglycerate mutase</fullName>
    </submittedName>
</protein>
<dbReference type="AlphaFoldDB" id="A0A9D0YPF7"/>
<proteinExistence type="predicted"/>
<organism evidence="2 3">
    <name type="scientific">Aquifex aeolicus</name>
    <dbReference type="NCBI Taxonomy" id="63363"/>
    <lineage>
        <taxon>Bacteria</taxon>
        <taxon>Pseudomonadati</taxon>
        <taxon>Aquificota</taxon>
        <taxon>Aquificia</taxon>
        <taxon>Aquificales</taxon>
        <taxon>Aquificaceae</taxon>
        <taxon>Aquifex</taxon>
    </lineage>
</organism>
<name>A0A9D0YPF7_AQUAO</name>
<accession>A0A9D0YPF7</accession>
<dbReference type="GO" id="GO:0003824">
    <property type="term" value="F:catalytic activity"/>
    <property type="evidence" value="ECO:0007669"/>
    <property type="project" value="InterPro"/>
</dbReference>
<dbReference type="Pfam" id="PF01676">
    <property type="entry name" value="Metalloenzyme"/>
    <property type="match status" value="1"/>
</dbReference>
<dbReference type="InterPro" id="IPR006124">
    <property type="entry name" value="Metalloenzyme"/>
</dbReference>
<sequence>MEKSDTKILLVVLDGLGGLPVREDGKTELELANTPNLDQLAFVSACGMHIPVDIG</sequence>
<dbReference type="EMBL" id="DQVE01000018">
    <property type="protein sequence ID" value="HIP98117.1"/>
    <property type="molecule type" value="Genomic_DNA"/>
</dbReference>
<feature type="domain" description="Metalloenzyme" evidence="1">
    <location>
        <begin position="7"/>
        <end position="53"/>
    </location>
</feature>
<evidence type="ECO:0000313" key="2">
    <source>
        <dbReference type="EMBL" id="HIP98117.1"/>
    </source>
</evidence>